<protein>
    <submittedName>
        <fullName evidence="2">Uncharacterized protein</fullName>
    </submittedName>
</protein>
<feature type="transmembrane region" description="Helical" evidence="1">
    <location>
        <begin position="50"/>
        <end position="69"/>
    </location>
</feature>
<feature type="transmembrane region" description="Helical" evidence="1">
    <location>
        <begin position="171"/>
        <end position="193"/>
    </location>
</feature>
<proteinExistence type="predicted"/>
<gene>
    <name evidence="2" type="ORF">SAMN05421737_102157</name>
</gene>
<feature type="transmembrane region" description="Helical" evidence="1">
    <location>
        <begin position="113"/>
        <end position="133"/>
    </location>
</feature>
<organism evidence="2 3">
    <name type="scientific">Shouchella lonarensis</name>
    <dbReference type="NCBI Taxonomy" id="1464122"/>
    <lineage>
        <taxon>Bacteria</taxon>
        <taxon>Bacillati</taxon>
        <taxon>Bacillota</taxon>
        <taxon>Bacilli</taxon>
        <taxon>Bacillales</taxon>
        <taxon>Bacillaceae</taxon>
        <taxon>Shouchella</taxon>
    </lineage>
</organism>
<feature type="transmembrane region" description="Helical" evidence="1">
    <location>
        <begin position="140"/>
        <end position="159"/>
    </location>
</feature>
<evidence type="ECO:0000256" key="1">
    <source>
        <dbReference type="SAM" id="Phobius"/>
    </source>
</evidence>
<keyword evidence="3" id="KW-1185">Reference proteome</keyword>
<name>A0A1G6GYN1_9BACI</name>
<keyword evidence="1" id="KW-0812">Transmembrane</keyword>
<dbReference type="Proteomes" id="UP000242662">
    <property type="component" value="Unassembled WGS sequence"/>
</dbReference>
<evidence type="ECO:0000313" key="2">
    <source>
        <dbReference type="EMBL" id="SDB86998.1"/>
    </source>
</evidence>
<reference evidence="3" key="1">
    <citation type="submission" date="2016-09" db="EMBL/GenBank/DDBJ databases">
        <authorList>
            <person name="Varghese N."/>
            <person name="Submissions S."/>
        </authorList>
    </citation>
    <scope>NUCLEOTIDE SEQUENCE [LARGE SCALE GENOMIC DNA]</scope>
    <source>
        <strain evidence="3">25nlg</strain>
    </source>
</reference>
<dbReference type="EMBL" id="FMYM01000002">
    <property type="protein sequence ID" value="SDB86998.1"/>
    <property type="molecule type" value="Genomic_DNA"/>
</dbReference>
<sequence length="367" mass="42313">MRNINSFSNKSKEKGSYWAVFTIYLLGGVFVYLYSIPNIFFVYISDTWRLLAILLLLSYFIISAGLAYLEYRFSRYEQIGTNLLGVIACAWSLVAINLYGIQALVDQPFYQGVYINLLWGQLALILFAWITWVPVRTRKLVARGVTIALGAFLLFHGLGVLNSTRGSGSGIYVALFGQDAAVALILPGVALFFSGFWTRFVMGVGIDFDITAEEHERMVAEWEARREASKRKISEEMLSSGRYLEYGELVYPMDDFETYRKKGSKTYEHAVFLYVENGVRYFSRMDCDPAKEMILYQENGEWYCKTSGEEPEPVLLPEWPQDKTEEEMRGFEDDKREYLERAIVDRAEVPHFVELPDDIDESKIKRY</sequence>
<evidence type="ECO:0000313" key="3">
    <source>
        <dbReference type="Proteomes" id="UP000242662"/>
    </source>
</evidence>
<accession>A0A1G6GYN1</accession>
<keyword evidence="1" id="KW-0472">Membrane</keyword>
<feature type="transmembrane region" description="Helical" evidence="1">
    <location>
        <begin position="81"/>
        <end position="101"/>
    </location>
</feature>
<dbReference type="STRING" id="1464122.SAMN05421737_102157"/>
<dbReference type="AlphaFoldDB" id="A0A1G6GYN1"/>
<keyword evidence="1" id="KW-1133">Transmembrane helix</keyword>
<feature type="transmembrane region" description="Helical" evidence="1">
    <location>
        <begin position="21"/>
        <end position="44"/>
    </location>
</feature>